<organism evidence="5 6">
    <name type="scientific">Oryza sativa subsp. japonica</name>
    <name type="common">Rice</name>
    <dbReference type="NCBI Taxonomy" id="39947"/>
    <lineage>
        <taxon>Eukaryota</taxon>
        <taxon>Viridiplantae</taxon>
        <taxon>Streptophyta</taxon>
        <taxon>Embryophyta</taxon>
        <taxon>Tracheophyta</taxon>
        <taxon>Spermatophyta</taxon>
        <taxon>Magnoliopsida</taxon>
        <taxon>Liliopsida</taxon>
        <taxon>Poales</taxon>
        <taxon>Poaceae</taxon>
        <taxon>BOP clade</taxon>
        <taxon>Oryzoideae</taxon>
        <taxon>Oryzeae</taxon>
        <taxon>Oryzinae</taxon>
        <taxon>Oryza</taxon>
        <taxon>Oryza sativa</taxon>
    </lineage>
</organism>
<dbReference type="GO" id="GO:0016567">
    <property type="term" value="P:protein ubiquitination"/>
    <property type="evidence" value="ECO:0007669"/>
    <property type="project" value="UniProtKB-UniPathway"/>
</dbReference>
<reference evidence="6" key="2">
    <citation type="journal article" date="2008" name="Nucleic Acids Res.">
        <title>The rice annotation project database (RAP-DB): 2008 update.</title>
        <authorList>
            <consortium name="The rice annotation project (RAP)"/>
        </authorList>
    </citation>
    <scope>GENOME REANNOTATION</scope>
    <source>
        <strain evidence="6">cv. Nipponbare</strain>
    </source>
</reference>
<evidence type="ECO:0000313" key="6">
    <source>
        <dbReference type="Proteomes" id="UP000000763"/>
    </source>
</evidence>
<feature type="domain" description="NPH3" evidence="4">
    <location>
        <begin position="1"/>
        <end position="35"/>
    </location>
</feature>
<evidence type="ECO:0000256" key="2">
    <source>
        <dbReference type="PROSITE-ProRule" id="PRU00982"/>
    </source>
</evidence>
<dbReference type="UniPathway" id="UPA00143"/>
<evidence type="ECO:0000256" key="1">
    <source>
        <dbReference type="ARBA" id="ARBA00022786"/>
    </source>
</evidence>
<gene>
    <name evidence="5" type="ORF">OSJNBa0052K01.7</name>
</gene>
<evidence type="ECO:0000313" key="5">
    <source>
        <dbReference type="EMBL" id="AAV59398.1"/>
    </source>
</evidence>
<evidence type="ECO:0000256" key="3">
    <source>
        <dbReference type="SAM" id="MobiDB-lite"/>
    </source>
</evidence>
<reference evidence="6" key="1">
    <citation type="journal article" date="2005" name="Nature">
        <title>The map-based sequence of the rice genome.</title>
        <authorList>
            <consortium name="International rice genome sequencing project (IRGSP)"/>
            <person name="Matsumoto T."/>
            <person name="Wu J."/>
            <person name="Kanamori H."/>
            <person name="Katayose Y."/>
            <person name="Fujisawa M."/>
            <person name="Namiki N."/>
            <person name="Mizuno H."/>
            <person name="Yamamoto K."/>
            <person name="Antonio B.A."/>
            <person name="Baba T."/>
            <person name="Sakata K."/>
            <person name="Nagamura Y."/>
            <person name="Aoki H."/>
            <person name="Arikawa K."/>
            <person name="Arita K."/>
            <person name="Bito T."/>
            <person name="Chiden Y."/>
            <person name="Fujitsuka N."/>
            <person name="Fukunaka R."/>
            <person name="Hamada M."/>
            <person name="Harada C."/>
            <person name="Hayashi A."/>
            <person name="Hijishita S."/>
            <person name="Honda M."/>
            <person name="Hosokawa S."/>
            <person name="Ichikawa Y."/>
            <person name="Idonuma A."/>
            <person name="Iijima M."/>
            <person name="Ikeda M."/>
            <person name="Ikeno M."/>
            <person name="Ito K."/>
            <person name="Ito S."/>
            <person name="Ito T."/>
            <person name="Ito Y."/>
            <person name="Ito Y."/>
            <person name="Iwabuchi A."/>
            <person name="Kamiya K."/>
            <person name="Karasawa W."/>
            <person name="Kurita K."/>
            <person name="Katagiri S."/>
            <person name="Kikuta A."/>
            <person name="Kobayashi H."/>
            <person name="Kobayashi N."/>
            <person name="Machita K."/>
            <person name="Maehara T."/>
            <person name="Masukawa M."/>
            <person name="Mizubayashi T."/>
            <person name="Mukai Y."/>
            <person name="Nagasaki H."/>
            <person name="Nagata Y."/>
            <person name="Naito S."/>
            <person name="Nakashima M."/>
            <person name="Nakama Y."/>
            <person name="Nakamichi Y."/>
            <person name="Nakamura M."/>
            <person name="Meguro A."/>
            <person name="Negishi M."/>
            <person name="Ohta I."/>
            <person name="Ohta T."/>
            <person name="Okamoto M."/>
            <person name="Ono N."/>
            <person name="Saji S."/>
            <person name="Sakaguchi M."/>
            <person name="Sakai K."/>
            <person name="Shibata M."/>
            <person name="Shimokawa T."/>
            <person name="Song J."/>
            <person name="Takazaki Y."/>
            <person name="Terasawa K."/>
            <person name="Tsugane M."/>
            <person name="Tsuji K."/>
            <person name="Ueda S."/>
            <person name="Waki K."/>
            <person name="Yamagata H."/>
            <person name="Yamamoto M."/>
            <person name="Yamamoto S."/>
            <person name="Yamane H."/>
            <person name="Yoshiki S."/>
            <person name="Yoshihara R."/>
            <person name="Yukawa K."/>
            <person name="Zhong H."/>
            <person name="Yano M."/>
            <person name="Yuan Q."/>
            <person name="Ouyang S."/>
            <person name="Liu J."/>
            <person name="Jones K.M."/>
            <person name="Gansberger K."/>
            <person name="Moffat K."/>
            <person name="Hill J."/>
            <person name="Bera J."/>
            <person name="Fadrosh D."/>
            <person name="Jin S."/>
            <person name="Johri S."/>
            <person name="Kim M."/>
            <person name="Overton L."/>
            <person name="Reardon M."/>
            <person name="Tsitrin T."/>
            <person name="Vuong H."/>
            <person name="Weaver B."/>
            <person name="Ciecko A."/>
            <person name="Tallon L."/>
            <person name="Jackson J."/>
            <person name="Pai G."/>
            <person name="Aken S.V."/>
            <person name="Utterback T."/>
            <person name="Reidmuller S."/>
            <person name="Feldblyum T."/>
            <person name="Hsiao J."/>
            <person name="Zismann V."/>
            <person name="Iobst S."/>
            <person name="de Vazeille A.R."/>
            <person name="Buell C.R."/>
            <person name="Ying K."/>
            <person name="Li Y."/>
            <person name="Lu T."/>
            <person name="Huang Y."/>
            <person name="Zhao Q."/>
            <person name="Feng Q."/>
            <person name="Zhang L."/>
            <person name="Zhu J."/>
            <person name="Weng Q."/>
            <person name="Mu J."/>
            <person name="Lu Y."/>
            <person name="Fan D."/>
            <person name="Liu Y."/>
            <person name="Guan J."/>
            <person name="Zhang Y."/>
            <person name="Yu S."/>
            <person name="Liu X."/>
            <person name="Zhang Y."/>
            <person name="Hong G."/>
            <person name="Han B."/>
            <person name="Choisne N."/>
            <person name="Demange N."/>
            <person name="Orjeda G."/>
            <person name="Samain S."/>
            <person name="Cattolico L."/>
            <person name="Pelletier E."/>
            <person name="Couloux A."/>
            <person name="Segurens B."/>
            <person name="Wincker P."/>
            <person name="D'Hont A."/>
            <person name="Scarpelli C."/>
            <person name="Weissenbach J."/>
            <person name="Salanoubat M."/>
            <person name="Quetier F."/>
            <person name="Yu Y."/>
            <person name="Kim H.R."/>
            <person name="Rambo T."/>
            <person name="Currie J."/>
            <person name="Collura K."/>
            <person name="Luo M."/>
            <person name="Yang T."/>
            <person name="Ammiraju J.S.S."/>
            <person name="Engler F."/>
            <person name="Soderlund C."/>
            <person name="Wing R.A."/>
            <person name="Palmer L.E."/>
            <person name="de la Bastide M."/>
            <person name="Spiegel L."/>
            <person name="Nascimento L."/>
            <person name="Zutavern T."/>
            <person name="O'Shaughnessy A."/>
            <person name="Dike S."/>
            <person name="Dedhia N."/>
            <person name="Preston R."/>
            <person name="Balija V."/>
            <person name="McCombie W.R."/>
            <person name="Chow T."/>
            <person name="Chen H."/>
            <person name="Chung M."/>
            <person name="Chen C."/>
            <person name="Shaw J."/>
            <person name="Wu H."/>
            <person name="Hsiao K."/>
            <person name="Chao Y."/>
            <person name="Chu M."/>
            <person name="Cheng C."/>
            <person name="Hour A."/>
            <person name="Lee P."/>
            <person name="Lin S."/>
            <person name="Lin Y."/>
            <person name="Liou J."/>
            <person name="Liu S."/>
            <person name="Hsing Y."/>
            <person name="Raghuvanshi S."/>
            <person name="Mohanty A."/>
            <person name="Bharti A.K."/>
            <person name="Gaur A."/>
            <person name="Gupta V."/>
            <person name="Kumar D."/>
            <person name="Ravi V."/>
            <person name="Vij S."/>
            <person name="Kapur A."/>
            <person name="Khurana P."/>
            <person name="Khurana P."/>
            <person name="Khurana J.P."/>
            <person name="Tyagi A.K."/>
            <person name="Gaikwad K."/>
            <person name="Singh A."/>
            <person name="Dalal V."/>
            <person name="Srivastava S."/>
            <person name="Dixit A."/>
            <person name="Pal A.K."/>
            <person name="Ghazi I.A."/>
            <person name="Yadav M."/>
            <person name="Pandit A."/>
            <person name="Bhargava A."/>
            <person name="Sureshbabu K."/>
            <person name="Batra K."/>
            <person name="Sharma T.R."/>
            <person name="Mohapatra T."/>
            <person name="Singh N.K."/>
            <person name="Messing J."/>
            <person name="Nelson A.B."/>
            <person name="Fuks G."/>
            <person name="Kavchok S."/>
            <person name="Keizer G."/>
            <person name="Linton E."/>
            <person name="Llaca V."/>
            <person name="Song R."/>
            <person name="Tanyolac B."/>
            <person name="Young S."/>
            <person name="Ho-Il K."/>
            <person name="Hahn J.H."/>
            <person name="Sangsakoo G."/>
            <person name="Vanavichit A."/>
            <person name="de Mattos Luiz.A.T."/>
            <person name="Zimmer P.D."/>
            <person name="Malone G."/>
            <person name="Dellagostin O."/>
            <person name="de Oliveira A.C."/>
            <person name="Bevan M."/>
            <person name="Bancroft I."/>
            <person name="Minx P."/>
            <person name="Cordum H."/>
            <person name="Wilson R."/>
            <person name="Cheng Z."/>
            <person name="Jin W."/>
            <person name="Jiang J."/>
            <person name="Leong S.A."/>
            <person name="Iwama H."/>
            <person name="Gojobori T."/>
            <person name="Itoh T."/>
            <person name="Niimura Y."/>
            <person name="Fujii Y."/>
            <person name="Habara T."/>
            <person name="Sakai H."/>
            <person name="Sato Y."/>
            <person name="Wilson G."/>
            <person name="Kumar K."/>
            <person name="McCouch S."/>
            <person name="Juretic N."/>
            <person name="Hoen D."/>
            <person name="Wright S."/>
            <person name="Bruskiewich R."/>
            <person name="Bureau T."/>
            <person name="Miyao A."/>
            <person name="Hirochika H."/>
            <person name="Nishikawa T."/>
            <person name="Kadowaki K."/>
            <person name="Sugiura M."/>
            <person name="Burr B."/>
            <person name="Sasaki T."/>
        </authorList>
    </citation>
    <scope>NUCLEOTIDE SEQUENCE [LARGE SCALE GENOMIC DNA]</scope>
    <source>
        <strain evidence="6">cv. Nipponbare</strain>
    </source>
</reference>
<sequence>MDCQKLSREACAHAAQNDRLPVQTVVQVLYHEQRRLRAPSQPPSAAPSYAGGESPALSYRPTLSFNGAVVEHDECPMVIPMAMPRRRRGVGRCGRAHGYDGGGASWRREGGGRTGRAEGGERGGGEREGQQRGAAGHCSPPATGAPERERKRREWREYDRWARIRV</sequence>
<dbReference type="InterPro" id="IPR043454">
    <property type="entry name" value="NPH3/RPT2-like"/>
</dbReference>
<proteinExistence type="inferred from homology"/>
<dbReference type="Proteomes" id="UP000000763">
    <property type="component" value="Chromosome 5"/>
</dbReference>
<dbReference type="AlphaFoldDB" id="Q53WL4"/>
<name>Q53WL4_ORYSJ</name>
<accession>Q53WL4</accession>
<evidence type="ECO:0000259" key="4">
    <source>
        <dbReference type="PROSITE" id="PS51649"/>
    </source>
</evidence>
<keyword evidence="1" id="KW-0833">Ubl conjugation pathway</keyword>
<feature type="compositionally biased region" description="Basic and acidic residues" evidence="3">
    <location>
        <begin position="106"/>
        <end position="130"/>
    </location>
</feature>
<dbReference type="InterPro" id="IPR027356">
    <property type="entry name" value="NPH3_dom"/>
</dbReference>
<comment type="similarity">
    <text evidence="2">Belongs to the NPH3 family.</text>
</comment>
<dbReference type="PROSITE" id="PS51649">
    <property type="entry name" value="NPH3"/>
    <property type="match status" value="1"/>
</dbReference>
<dbReference type="EMBL" id="AC119291">
    <property type="protein sequence ID" value="AAV59398.1"/>
    <property type="molecule type" value="Genomic_DNA"/>
</dbReference>
<protein>
    <recommendedName>
        <fullName evidence="4">NPH3 domain-containing protein</fullName>
    </recommendedName>
</protein>
<dbReference type="PANTHER" id="PTHR32370">
    <property type="entry name" value="OS12G0117600 PROTEIN"/>
    <property type="match status" value="1"/>
</dbReference>
<feature type="region of interest" description="Disordered" evidence="3">
    <location>
        <begin position="88"/>
        <end position="154"/>
    </location>
</feature>